<reference evidence="2" key="1">
    <citation type="submission" date="2021-04" db="EMBL/GenBank/DDBJ databases">
        <authorList>
            <person name="Pira H."/>
            <person name="Risdian C."/>
            <person name="Wink J."/>
        </authorList>
    </citation>
    <scope>NUCLEOTIDE SEQUENCE</scope>
    <source>
        <strain evidence="2">WHY3</strain>
    </source>
</reference>
<dbReference type="AlphaFoldDB" id="A0A9X1F778"/>
<protein>
    <submittedName>
        <fullName evidence="2">tRNA (5-methylaminomethyl-2-thiouridine)(34)-methyltransferase MnmD</fullName>
    </submittedName>
</protein>
<comment type="caution">
    <text evidence="2">The sequence shown here is derived from an EMBL/GenBank/DDBJ whole genome shotgun (WGS) entry which is preliminary data.</text>
</comment>
<dbReference type="InterPro" id="IPR008471">
    <property type="entry name" value="MnmC-like_methylTransf"/>
</dbReference>
<feature type="domain" description="MnmC-like methyltransferase" evidence="1">
    <location>
        <begin position="156"/>
        <end position="243"/>
    </location>
</feature>
<gene>
    <name evidence="2" type="primary">mnmD</name>
    <name evidence="2" type="ORF">KCG49_04605</name>
</gene>
<name>A0A9X1F778_9FLAO</name>
<evidence type="ECO:0000259" key="1">
    <source>
        <dbReference type="Pfam" id="PF05430"/>
    </source>
</evidence>
<sequence>MKRKIITTSDGSKTIQIEDWNEQYHSIHGAIQEANHVFLKHGLLFYSEFISESHKDCRSEHQIKHNRNSNEDSNAINILEIGFGTGLNAFLTLIETEKLKQRISYVGVEAYPVKEDEITQLNYVALISEAHKTEFKSMHQVSWEKQHQITPYFQLEKKKKFFKAIDAEDEFDIIYFDAFGARVQPKLWTEDIFAIMFKALKVNGVLVTYSAKGSVRRAMQTVGFTVERLPGPPGKREMLRACKMCL</sequence>
<dbReference type="PANTHER" id="PTHR39963">
    <property type="entry name" value="SLL0983 PROTEIN"/>
    <property type="match status" value="1"/>
</dbReference>
<accession>A0A9X1F778</accession>
<dbReference type="Proteomes" id="UP001138894">
    <property type="component" value="Unassembled WGS sequence"/>
</dbReference>
<evidence type="ECO:0000313" key="2">
    <source>
        <dbReference type="EMBL" id="MBV7268474.1"/>
    </source>
</evidence>
<keyword evidence="3" id="KW-1185">Reference proteome</keyword>
<dbReference type="RefSeq" id="WP_218545028.1">
    <property type="nucleotide sequence ID" value="NZ_JAGSPD010000003.1"/>
</dbReference>
<dbReference type="PANTHER" id="PTHR39963:SF1">
    <property type="entry name" value="MNMC-LIKE METHYLTRANSFERASE DOMAIN-CONTAINING PROTEIN"/>
    <property type="match status" value="1"/>
</dbReference>
<organism evidence="2 3">
    <name type="scientific">Winogradskyella luteola</name>
    <dbReference type="NCBI Taxonomy" id="2828330"/>
    <lineage>
        <taxon>Bacteria</taxon>
        <taxon>Pseudomonadati</taxon>
        <taxon>Bacteroidota</taxon>
        <taxon>Flavobacteriia</taxon>
        <taxon>Flavobacteriales</taxon>
        <taxon>Flavobacteriaceae</taxon>
        <taxon>Winogradskyella</taxon>
    </lineage>
</organism>
<dbReference type="GO" id="GO:0016645">
    <property type="term" value="F:oxidoreductase activity, acting on the CH-NH group of donors"/>
    <property type="evidence" value="ECO:0007669"/>
    <property type="project" value="InterPro"/>
</dbReference>
<proteinExistence type="predicted"/>
<dbReference type="EMBL" id="JAGSPD010000003">
    <property type="protein sequence ID" value="MBV7268474.1"/>
    <property type="molecule type" value="Genomic_DNA"/>
</dbReference>
<dbReference type="Pfam" id="PF05430">
    <property type="entry name" value="Methyltransf_30"/>
    <property type="match status" value="1"/>
</dbReference>
<evidence type="ECO:0000313" key="3">
    <source>
        <dbReference type="Proteomes" id="UP001138894"/>
    </source>
</evidence>
<dbReference type="InterPro" id="IPR047785">
    <property type="entry name" value="tRNA_MNMC2"/>
</dbReference>
<dbReference type="NCBIfam" id="NF033855">
    <property type="entry name" value="tRNA_MNMC2"/>
    <property type="match status" value="1"/>
</dbReference>
<dbReference type="GO" id="GO:0004808">
    <property type="term" value="F:tRNA (5-methylaminomethyl-2-thiouridylate)(34)-methyltransferase activity"/>
    <property type="evidence" value="ECO:0007669"/>
    <property type="project" value="InterPro"/>
</dbReference>